<name>A0A4Z2IUV0_9TELE</name>
<comment type="caution">
    <text evidence="1">The sequence shown here is derived from an EMBL/GenBank/DDBJ whole genome shotgun (WGS) entry which is preliminary data.</text>
</comment>
<gene>
    <name evidence="1" type="ORF">EYF80_008394</name>
</gene>
<keyword evidence="2" id="KW-1185">Reference proteome</keyword>
<protein>
    <submittedName>
        <fullName evidence="1">Uncharacterized protein</fullName>
    </submittedName>
</protein>
<dbReference type="Proteomes" id="UP000314294">
    <property type="component" value="Unassembled WGS sequence"/>
</dbReference>
<evidence type="ECO:0000313" key="2">
    <source>
        <dbReference type="Proteomes" id="UP000314294"/>
    </source>
</evidence>
<organism evidence="1 2">
    <name type="scientific">Liparis tanakae</name>
    <name type="common">Tanaka's snailfish</name>
    <dbReference type="NCBI Taxonomy" id="230148"/>
    <lineage>
        <taxon>Eukaryota</taxon>
        <taxon>Metazoa</taxon>
        <taxon>Chordata</taxon>
        <taxon>Craniata</taxon>
        <taxon>Vertebrata</taxon>
        <taxon>Euteleostomi</taxon>
        <taxon>Actinopterygii</taxon>
        <taxon>Neopterygii</taxon>
        <taxon>Teleostei</taxon>
        <taxon>Neoteleostei</taxon>
        <taxon>Acanthomorphata</taxon>
        <taxon>Eupercaria</taxon>
        <taxon>Perciformes</taxon>
        <taxon>Cottioidei</taxon>
        <taxon>Cottales</taxon>
        <taxon>Liparidae</taxon>
        <taxon>Liparis</taxon>
    </lineage>
</organism>
<sequence length="260" mass="27580">MSFELQEKGFVLSIATEDARNAATRRTSTATARGSLRPLLTRTVRYAPFSLDTSMVSRPLSHQYRFPPTQSTARPSGLLSDSFSLSQVQLIGIQRPLGQAKKGVGHFVFPLPGTVTESDDAHWLLRYVGSEHLHVSSCVFVGPQHGPPHPVRPEDVVAVHGQAKRDKGSGVVIARHADHGVPVNGAPAALIHSVAGDGGGGVAGPVQHIPAPVKCVSQEIRSSEARVRLIVDSLSKGLIEMSYGVAACSEVTGNHTTRGI</sequence>
<accession>A0A4Z2IUV0</accession>
<evidence type="ECO:0000313" key="1">
    <source>
        <dbReference type="EMBL" id="TNN81338.1"/>
    </source>
</evidence>
<dbReference type="EMBL" id="SRLO01000047">
    <property type="protein sequence ID" value="TNN81338.1"/>
    <property type="molecule type" value="Genomic_DNA"/>
</dbReference>
<dbReference type="AlphaFoldDB" id="A0A4Z2IUV0"/>
<proteinExistence type="predicted"/>
<reference evidence="1 2" key="1">
    <citation type="submission" date="2019-03" db="EMBL/GenBank/DDBJ databases">
        <title>First draft genome of Liparis tanakae, snailfish: a comprehensive survey of snailfish specific genes.</title>
        <authorList>
            <person name="Kim W."/>
            <person name="Song I."/>
            <person name="Jeong J.-H."/>
            <person name="Kim D."/>
            <person name="Kim S."/>
            <person name="Ryu S."/>
            <person name="Song J.Y."/>
            <person name="Lee S.K."/>
        </authorList>
    </citation>
    <scope>NUCLEOTIDE SEQUENCE [LARGE SCALE GENOMIC DNA]</scope>
    <source>
        <tissue evidence="1">Muscle</tissue>
    </source>
</reference>